<dbReference type="SUPFAM" id="SSF53850">
    <property type="entry name" value="Periplasmic binding protein-like II"/>
    <property type="match status" value="1"/>
</dbReference>
<name>A0A1R4IJF3_9LACT</name>
<dbReference type="InterPro" id="IPR006059">
    <property type="entry name" value="SBP"/>
</dbReference>
<accession>A0A1R4IJF3</accession>
<reference evidence="6 7" key="1">
    <citation type="submission" date="2017-02" db="EMBL/GenBank/DDBJ databases">
        <authorList>
            <person name="Peterson S.W."/>
        </authorList>
    </citation>
    <scope>NUCLEOTIDE SEQUENCE [LARGE SCALE GENOMIC DNA]</scope>
    <source>
        <strain evidence="6 7">42ea</strain>
    </source>
</reference>
<evidence type="ECO:0000256" key="3">
    <source>
        <dbReference type="ARBA" id="ARBA00023136"/>
    </source>
</evidence>
<dbReference type="EMBL" id="FUKW01000025">
    <property type="protein sequence ID" value="SJN19879.1"/>
    <property type="molecule type" value="Genomic_DNA"/>
</dbReference>
<dbReference type="Gene3D" id="3.40.190.10">
    <property type="entry name" value="Periplasmic binding protein-like II"/>
    <property type="match status" value="2"/>
</dbReference>
<evidence type="ECO:0000313" key="6">
    <source>
        <dbReference type="EMBL" id="SJN19879.1"/>
    </source>
</evidence>
<sequence length="444" mass="49218">MLENHDSKVRMGALFTGACAVLLAACGNESGAGPGGMGTESGESDGDGETIQLNIMQGKVEFNEQFNELADQYMEENENVQIEITSVGGGTDYFTQLTTRFSSGDEPDIFSVAGPNEIEQFQDTMADMSDTEAADAALEGTIENVTHDDGRIDAIPYNLEGYGFIYNKEVLEQAGVNPEELSTYEELQEAVETIDSQKEDLGIEAVFALPGAESWVMGDHLANVYLSPELNENPVDAYNAESLAFERADEFKNMLDLQAEYSIEPVLSLDYSQQVEEYFSLGEVAMIQQGNWIYPTLEQMDPEFAESNVGMIPIPLEGYEDQLPVGVPNYWAVNSNNDDATVQAAKDFLDWMYLSDEGKEFVVSEFNFVPAYEGYEDMEINDPLSQTVYDYSQNGETLGWVFTGFPTGYQLNEFGPNLQAYLGGNMSWEEAIEASKQAWESMRQ</sequence>
<keyword evidence="3" id="KW-0472">Membrane</keyword>
<evidence type="ECO:0000256" key="4">
    <source>
        <dbReference type="ARBA" id="ARBA00023139"/>
    </source>
</evidence>
<keyword evidence="4" id="KW-0564">Palmitate</keyword>
<dbReference type="AlphaFoldDB" id="A0A1R4IJF3"/>
<evidence type="ECO:0000256" key="5">
    <source>
        <dbReference type="ARBA" id="ARBA00023288"/>
    </source>
</evidence>
<proteinExistence type="predicted"/>
<gene>
    <name evidence="6" type="ORF">FM115_01345</name>
</gene>
<dbReference type="InterPro" id="IPR050490">
    <property type="entry name" value="Bact_solute-bd_prot1"/>
</dbReference>
<dbReference type="PANTHER" id="PTHR43649:SF33">
    <property type="entry name" value="POLYGALACTURONAN_RHAMNOGALACTURONAN-BINDING PROTEIN YTCQ"/>
    <property type="match status" value="1"/>
</dbReference>
<keyword evidence="1" id="KW-1003">Cell membrane</keyword>
<dbReference type="Pfam" id="PF01547">
    <property type="entry name" value="SBP_bac_1"/>
    <property type="match status" value="1"/>
</dbReference>
<dbReference type="PANTHER" id="PTHR43649">
    <property type="entry name" value="ARABINOSE-BINDING PROTEIN-RELATED"/>
    <property type="match status" value="1"/>
</dbReference>
<evidence type="ECO:0000256" key="2">
    <source>
        <dbReference type="ARBA" id="ARBA00022729"/>
    </source>
</evidence>
<organism evidence="6 7">
    <name type="scientific">Marinilactibacillus psychrotolerans 42ea</name>
    <dbReference type="NCBI Taxonomy" id="1255609"/>
    <lineage>
        <taxon>Bacteria</taxon>
        <taxon>Bacillati</taxon>
        <taxon>Bacillota</taxon>
        <taxon>Bacilli</taxon>
        <taxon>Lactobacillales</taxon>
        <taxon>Carnobacteriaceae</taxon>
        <taxon>Marinilactibacillus</taxon>
    </lineage>
</organism>
<keyword evidence="5" id="KW-0449">Lipoprotein</keyword>
<keyword evidence="2" id="KW-0732">Signal</keyword>
<evidence type="ECO:0000313" key="7">
    <source>
        <dbReference type="Proteomes" id="UP000195611"/>
    </source>
</evidence>
<protein>
    <submittedName>
        <fullName evidence="6">Multiple sugar ABC transporter, substrate-binding protein</fullName>
    </submittedName>
</protein>
<evidence type="ECO:0000256" key="1">
    <source>
        <dbReference type="ARBA" id="ARBA00022475"/>
    </source>
</evidence>
<dbReference type="RefSeq" id="WP_212745572.1">
    <property type="nucleotide sequence ID" value="NZ_FUKW01000025.1"/>
</dbReference>
<dbReference type="Proteomes" id="UP000195611">
    <property type="component" value="Unassembled WGS sequence"/>
</dbReference>